<evidence type="ECO:0000313" key="3">
    <source>
        <dbReference type="Proteomes" id="UP001479436"/>
    </source>
</evidence>
<dbReference type="EMBL" id="JASJQH010000680">
    <property type="protein sequence ID" value="KAK9763285.1"/>
    <property type="molecule type" value="Genomic_DNA"/>
</dbReference>
<feature type="chain" id="PRO_5046460744" evidence="1">
    <location>
        <begin position="21"/>
        <end position="184"/>
    </location>
</feature>
<reference evidence="2 3" key="1">
    <citation type="submission" date="2023-04" db="EMBL/GenBank/DDBJ databases">
        <title>Genome of Basidiobolus ranarum AG-B5.</title>
        <authorList>
            <person name="Stajich J.E."/>
            <person name="Carter-House D."/>
            <person name="Gryganskyi A."/>
        </authorList>
    </citation>
    <scope>NUCLEOTIDE SEQUENCE [LARGE SCALE GENOMIC DNA]</scope>
    <source>
        <strain evidence="2 3">AG-B5</strain>
    </source>
</reference>
<gene>
    <name evidence="2" type="ORF">K7432_010172</name>
</gene>
<keyword evidence="3" id="KW-1185">Reference proteome</keyword>
<sequence>MVRGKLGVLLILSSLVLCQAGDILTPGCIDYPNPIENSYGVEVNCNRVKSSHKFYKRCNHSKAKKSAPFILDFKCAVENDQCQKVRHSLDTAFELITNVIVLEEPVMVNVSFVSFCKELNIGCGDFGAAGAANPARSIPHVDSDGVTRMYPQALIKQMKLKEHPEYSSSDINAFFNSDANFWFM</sequence>
<protein>
    <submittedName>
        <fullName evidence="2">Uncharacterized protein</fullName>
    </submittedName>
</protein>
<organism evidence="2 3">
    <name type="scientific">Basidiobolus ranarum</name>
    <dbReference type="NCBI Taxonomy" id="34480"/>
    <lineage>
        <taxon>Eukaryota</taxon>
        <taxon>Fungi</taxon>
        <taxon>Fungi incertae sedis</taxon>
        <taxon>Zoopagomycota</taxon>
        <taxon>Entomophthoromycotina</taxon>
        <taxon>Basidiobolomycetes</taxon>
        <taxon>Basidiobolales</taxon>
        <taxon>Basidiobolaceae</taxon>
        <taxon>Basidiobolus</taxon>
    </lineage>
</organism>
<evidence type="ECO:0000313" key="2">
    <source>
        <dbReference type="EMBL" id="KAK9763285.1"/>
    </source>
</evidence>
<keyword evidence="1" id="KW-0732">Signal</keyword>
<name>A0ABR2WP63_9FUNG</name>
<feature type="signal peptide" evidence="1">
    <location>
        <begin position="1"/>
        <end position="20"/>
    </location>
</feature>
<dbReference type="Proteomes" id="UP001479436">
    <property type="component" value="Unassembled WGS sequence"/>
</dbReference>
<comment type="caution">
    <text evidence="2">The sequence shown here is derived from an EMBL/GenBank/DDBJ whole genome shotgun (WGS) entry which is preliminary data.</text>
</comment>
<accession>A0ABR2WP63</accession>
<proteinExistence type="predicted"/>
<evidence type="ECO:0000256" key="1">
    <source>
        <dbReference type="SAM" id="SignalP"/>
    </source>
</evidence>